<gene>
    <name evidence="1" type="ORF">AB6A40_007443</name>
</gene>
<name>A0ABD6ETW3_9BILA</name>
<evidence type="ECO:0000313" key="2">
    <source>
        <dbReference type="Proteomes" id="UP001608902"/>
    </source>
</evidence>
<dbReference type="Proteomes" id="UP001608902">
    <property type="component" value="Unassembled WGS sequence"/>
</dbReference>
<dbReference type="AlphaFoldDB" id="A0ABD6ETW3"/>
<evidence type="ECO:0000313" key="1">
    <source>
        <dbReference type="EMBL" id="MFH4980734.1"/>
    </source>
</evidence>
<dbReference type="EMBL" id="JBGFUD010006001">
    <property type="protein sequence ID" value="MFH4980734.1"/>
    <property type="molecule type" value="Genomic_DNA"/>
</dbReference>
<comment type="caution">
    <text evidence="1">The sequence shown here is derived from an EMBL/GenBank/DDBJ whole genome shotgun (WGS) entry which is preliminary data.</text>
</comment>
<organism evidence="1 2">
    <name type="scientific">Gnathostoma spinigerum</name>
    <dbReference type="NCBI Taxonomy" id="75299"/>
    <lineage>
        <taxon>Eukaryota</taxon>
        <taxon>Metazoa</taxon>
        <taxon>Ecdysozoa</taxon>
        <taxon>Nematoda</taxon>
        <taxon>Chromadorea</taxon>
        <taxon>Rhabditida</taxon>
        <taxon>Spirurina</taxon>
        <taxon>Gnathostomatomorpha</taxon>
        <taxon>Gnathostomatoidea</taxon>
        <taxon>Gnathostomatidae</taxon>
        <taxon>Gnathostoma</taxon>
    </lineage>
</organism>
<proteinExistence type="predicted"/>
<keyword evidence="2" id="KW-1185">Reference proteome</keyword>
<reference evidence="1 2" key="1">
    <citation type="submission" date="2024-08" db="EMBL/GenBank/DDBJ databases">
        <title>Gnathostoma spinigerum genome.</title>
        <authorList>
            <person name="Gonzalez-Bertolin B."/>
            <person name="Monzon S."/>
            <person name="Zaballos A."/>
            <person name="Jimenez P."/>
            <person name="Dekumyoy P."/>
            <person name="Varona S."/>
            <person name="Cuesta I."/>
            <person name="Sumanam S."/>
            <person name="Adisakwattana P."/>
            <person name="Gasser R.B."/>
            <person name="Hernandez-Gonzalez A."/>
            <person name="Young N.D."/>
            <person name="Perteguer M.J."/>
        </authorList>
    </citation>
    <scope>NUCLEOTIDE SEQUENCE [LARGE SCALE GENOMIC DNA]</scope>
    <source>
        <strain evidence="1">AL3</strain>
        <tissue evidence="1">Liver</tissue>
    </source>
</reference>
<protein>
    <submittedName>
        <fullName evidence="1">Uncharacterized protein</fullName>
    </submittedName>
</protein>
<accession>A0ABD6ETW3</accession>
<sequence>MLGEQRSDKKEYYTFENQQTTWNVETITCNSTLFYLHSRQRRAYKTPRQQSSAKLVALKDKYHDTMHFVTNHFPLVPRTFFVISYRKCKSSSKSWESWTLLIPSSLSYVY</sequence>